<dbReference type="Proteomes" id="UP000276133">
    <property type="component" value="Unassembled WGS sequence"/>
</dbReference>
<evidence type="ECO:0000313" key="1">
    <source>
        <dbReference type="EMBL" id="RNA20604.1"/>
    </source>
</evidence>
<dbReference type="AlphaFoldDB" id="A0A3M7RB28"/>
<reference evidence="1 2" key="1">
    <citation type="journal article" date="2018" name="Sci. Rep.">
        <title>Genomic signatures of local adaptation to the degree of environmental predictability in rotifers.</title>
        <authorList>
            <person name="Franch-Gras L."/>
            <person name="Hahn C."/>
            <person name="Garcia-Roger E.M."/>
            <person name="Carmona M.J."/>
            <person name="Serra M."/>
            <person name="Gomez A."/>
        </authorList>
    </citation>
    <scope>NUCLEOTIDE SEQUENCE [LARGE SCALE GENOMIC DNA]</scope>
    <source>
        <strain evidence="1">HYR1</strain>
    </source>
</reference>
<organism evidence="1 2">
    <name type="scientific">Brachionus plicatilis</name>
    <name type="common">Marine rotifer</name>
    <name type="synonym">Brachionus muelleri</name>
    <dbReference type="NCBI Taxonomy" id="10195"/>
    <lineage>
        <taxon>Eukaryota</taxon>
        <taxon>Metazoa</taxon>
        <taxon>Spiralia</taxon>
        <taxon>Gnathifera</taxon>
        <taxon>Rotifera</taxon>
        <taxon>Eurotatoria</taxon>
        <taxon>Monogononta</taxon>
        <taxon>Pseudotrocha</taxon>
        <taxon>Ploima</taxon>
        <taxon>Brachionidae</taxon>
        <taxon>Brachionus</taxon>
    </lineage>
</organism>
<protein>
    <submittedName>
        <fullName evidence="1">Uncharacterized protein</fullName>
    </submittedName>
</protein>
<accession>A0A3M7RB28</accession>
<dbReference type="EMBL" id="REGN01003815">
    <property type="protein sequence ID" value="RNA20604.1"/>
    <property type="molecule type" value="Genomic_DNA"/>
</dbReference>
<gene>
    <name evidence="1" type="ORF">BpHYR1_023666</name>
</gene>
<comment type="caution">
    <text evidence="1">The sequence shown here is derived from an EMBL/GenBank/DDBJ whole genome shotgun (WGS) entry which is preliminary data.</text>
</comment>
<evidence type="ECO:0000313" key="2">
    <source>
        <dbReference type="Proteomes" id="UP000276133"/>
    </source>
</evidence>
<keyword evidence="2" id="KW-1185">Reference proteome</keyword>
<name>A0A3M7RB28_BRAPC</name>
<proteinExistence type="predicted"/>
<sequence length="79" mass="9217">MSGVRSIDGSMDELKITAAKKWNYLLLLDKSHSEITIQKRNLYYVFSINLKKNFGFYLKKKLTQSYKQGKSIALDNPRK</sequence>